<proteinExistence type="predicted"/>
<dbReference type="PaxDb" id="2903-EOD31238"/>
<dbReference type="EnsemblProtists" id="EOD31238">
    <property type="protein sequence ID" value="EOD31238"/>
    <property type="gene ID" value="EMIHUDRAFT_365113"/>
</dbReference>
<reference evidence="3" key="2">
    <citation type="submission" date="2024-10" db="UniProtKB">
        <authorList>
            <consortium name="EnsemblProtists"/>
        </authorList>
    </citation>
    <scope>IDENTIFICATION</scope>
</reference>
<feature type="transmembrane region" description="Helical" evidence="2">
    <location>
        <begin position="115"/>
        <end position="139"/>
    </location>
</feature>
<protein>
    <submittedName>
        <fullName evidence="3">Uncharacterized protein</fullName>
    </submittedName>
</protein>
<dbReference type="HOGENOM" id="CLU_108701_1_0_1"/>
<organism evidence="3 4">
    <name type="scientific">Emiliania huxleyi (strain CCMP1516)</name>
    <dbReference type="NCBI Taxonomy" id="280463"/>
    <lineage>
        <taxon>Eukaryota</taxon>
        <taxon>Haptista</taxon>
        <taxon>Haptophyta</taxon>
        <taxon>Prymnesiophyceae</taxon>
        <taxon>Isochrysidales</taxon>
        <taxon>Noelaerhabdaceae</taxon>
        <taxon>Emiliania</taxon>
    </lineage>
</organism>
<dbReference type="eggNOG" id="KOG3017">
    <property type="taxonomic scope" value="Eukaryota"/>
</dbReference>
<dbReference type="GeneID" id="17276511"/>
<dbReference type="PANTHER" id="PTHR37231">
    <property type="entry name" value="EXPRESSED PROTEIN"/>
    <property type="match status" value="1"/>
</dbReference>
<reference evidence="4" key="1">
    <citation type="journal article" date="2013" name="Nature">
        <title>Pan genome of the phytoplankton Emiliania underpins its global distribution.</title>
        <authorList>
            <person name="Read B.A."/>
            <person name="Kegel J."/>
            <person name="Klute M.J."/>
            <person name="Kuo A."/>
            <person name="Lefebvre S.C."/>
            <person name="Maumus F."/>
            <person name="Mayer C."/>
            <person name="Miller J."/>
            <person name="Monier A."/>
            <person name="Salamov A."/>
            <person name="Young J."/>
            <person name="Aguilar M."/>
            <person name="Claverie J.M."/>
            <person name="Frickenhaus S."/>
            <person name="Gonzalez K."/>
            <person name="Herman E.K."/>
            <person name="Lin Y.C."/>
            <person name="Napier J."/>
            <person name="Ogata H."/>
            <person name="Sarno A.F."/>
            <person name="Shmutz J."/>
            <person name="Schroeder D."/>
            <person name="de Vargas C."/>
            <person name="Verret F."/>
            <person name="von Dassow P."/>
            <person name="Valentin K."/>
            <person name="Van de Peer Y."/>
            <person name="Wheeler G."/>
            <person name="Dacks J.B."/>
            <person name="Delwiche C.F."/>
            <person name="Dyhrman S.T."/>
            <person name="Glockner G."/>
            <person name="John U."/>
            <person name="Richards T."/>
            <person name="Worden A.Z."/>
            <person name="Zhang X."/>
            <person name="Grigoriev I.V."/>
            <person name="Allen A.E."/>
            <person name="Bidle K."/>
            <person name="Borodovsky M."/>
            <person name="Bowler C."/>
            <person name="Brownlee C."/>
            <person name="Cock J.M."/>
            <person name="Elias M."/>
            <person name="Gladyshev V.N."/>
            <person name="Groth M."/>
            <person name="Guda C."/>
            <person name="Hadaegh A."/>
            <person name="Iglesias-Rodriguez M.D."/>
            <person name="Jenkins J."/>
            <person name="Jones B.M."/>
            <person name="Lawson T."/>
            <person name="Leese F."/>
            <person name="Lindquist E."/>
            <person name="Lobanov A."/>
            <person name="Lomsadze A."/>
            <person name="Malik S.B."/>
            <person name="Marsh M.E."/>
            <person name="Mackinder L."/>
            <person name="Mock T."/>
            <person name="Mueller-Roeber B."/>
            <person name="Pagarete A."/>
            <person name="Parker M."/>
            <person name="Probert I."/>
            <person name="Quesneville H."/>
            <person name="Raines C."/>
            <person name="Rensing S.A."/>
            <person name="Riano-Pachon D.M."/>
            <person name="Richier S."/>
            <person name="Rokitta S."/>
            <person name="Shiraiwa Y."/>
            <person name="Soanes D.M."/>
            <person name="van der Giezen M."/>
            <person name="Wahlund T.M."/>
            <person name="Williams B."/>
            <person name="Wilson W."/>
            <person name="Wolfe G."/>
            <person name="Wurch L.L."/>
        </authorList>
    </citation>
    <scope>NUCLEOTIDE SEQUENCE</scope>
</reference>
<keyword evidence="4" id="KW-1185">Reference proteome</keyword>
<dbReference type="RefSeq" id="XP_005783667.1">
    <property type="nucleotide sequence ID" value="XM_005783610.1"/>
</dbReference>
<dbReference type="AlphaFoldDB" id="A0A0D3K653"/>
<feature type="transmembrane region" description="Helical" evidence="2">
    <location>
        <begin position="38"/>
        <end position="59"/>
    </location>
</feature>
<sequence length="163" mass="15904">MLHAASAAPSRMQSPALSTRSRRLAAAADDGELAPRSVAAAAAAGLGSNAVMWASLYSVATTGGGLPAGPFGVVGLVEGVSYLLVVGLAGAALYGKVSTGSGLPFLSEARGERPGGLLGAAEGLSCLSVAAGAAVLLLLQANQGCVPNALPLADYSDRVAVCR</sequence>
<dbReference type="KEGG" id="ehx:EMIHUDRAFT_365113"/>
<keyword evidence="2" id="KW-0472">Membrane</keyword>
<evidence type="ECO:0000313" key="4">
    <source>
        <dbReference type="Proteomes" id="UP000013827"/>
    </source>
</evidence>
<feature type="transmembrane region" description="Helical" evidence="2">
    <location>
        <begin position="71"/>
        <end position="95"/>
    </location>
</feature>
<dbReference type="PANTHER" id="PTHR37231:SF2">
    <property type="entry name" value="EXPRESSED PROTEIN"/>
    <property type="match status" value="1"/>
</dbReference>
<evidence type="ECO:0000256" key="2">
    <source>
        <dbReference type="SAM" id="Phobius"/>
    </source>
</evidence>
<feature type="region of interest" description="Disordered" evidence="1">
    <location>
        <begin position="1"/>
        <end position="21"/>
    </location>
</feature>
<evidence type="ECO:0000256" key="1">
    <source>
        <dbReference type="SAM" id="MobiDB-lite"/>
    </source>
</evidence>
<name>A0A0D3K653_EMIH1</name>
<accession>A0A0D3K653</accession>
<dbReference type="Proteomes" id="UP000013827">
    <property type="component" value="Unassembled WGS sequence"/>
</dbReference>
<keyword evidence="2" id="KW-0812">Transmembrane</keyword>
<keyword evidence="2" id="KW-1133">Transmembrane helix</keyword>
<evidence type="ECO:0000313" key="3">
    <source>
        <dbReference type="EnsemblProtists" id="EOD31238"/>
    </source>
</evidence>